<gene>
    <name evidence="1" type="ORF">FSB_LOCUS57551</name>
</gene>
<proteinExistence type="predicted"/>
<evidence type="ECO:0008006" key="2">
    <source>
        <dbReference type="Google" id="ProtNLM"/>
    </source>
</evidence>
<evidence type="ECO:0000313" key="1">
    <source>
        <dbReference type="EMBL" id="SPD29669.1"/>
    </source>
</evidence>
<reference evidence="1" key="1">
    <citation type="submission" date="2018-02" db="EMBL/GenBank/DDBJ databases">
        <authorList>
            <person name="Cohen D.B."/>
            <person name="Kent A.D."/>
        </authorList>
    </citation>
    <scope>NUCLEOTIDE SEQUENCE</scope>
</reference>
<dbReference type="EMBL" id="OIVN01006281">
    <property type="protein sequence ID" value="SPD29669.1"/>
    <property type="molecule type" value="Genomic_DNA"/>
</dbReference>
<organism evidence="1">
    <name type="scientific">Fagus sylvatica</name>
    <name type="common">Beechnut</name>
    <dbReference type="NCBI Taxonomy" id="28930"/>
    <lineage>
        <taxon>Eukaryota</taxon>
        <taxon>Viridiplantae</taxon>
        <taxon>Streptophyta</taxon>
        <taxon>Embryophyta</taxon>
        <taxon>Tracheophyta</taxon>
        <taxon>Spermatophyta</taxon>
        <taxon>Magnoliopsida</taxon>
        <taxon>eudicotyledons</taxon>
        <taxon>Gunneridae</taxon>
        <taxon>Pentapetalae</taxon>
        <taxon>rosids</taxon>
        <taxon>fabids</taxon>
        <taxon>Fagales</taxon>
        <taxon>Fagaceae</taxon>
        <taxon>Fagus</taxon>
    </lineage>
</organism>
<protein>
    <recommendedName>
        <fullName evidence="2">Reverse transcriptase domain-containing protein</fullName>
    </recommendedName>
</protein>
<dbReference type="SUPFAM" id="SSF56672">
    <property type="entry name" value="DNA/RNA polymerases"/>
    <property type="match status" value="1"/>
</dbReference>
<accession>A0A2N9IZQ7</accession>
<dbReference type="InterPro" id="IPR043502">
    <property type="entry name" value="DNA/RNA_pol_sf"/>
</dbReference>
<name>A0A2N9IZQ7_FAGSY</name>
<sequence length="107" mass="12308">MAEGTRVAQEVGKEESKLLLEFEKVFEKPIGLPPTRNHEHQTILKEGAQPTCVRPYRYPYYQKNEIEMIVNELLDSGAIKPSQNPFSSHVLLQSRDYQRQIPHSSGE</sequence>
<dbReference type="AlphaFoldDB" id="A0A2N9IZQ7"/>
<dbReference type="Gene3D" id="3.10.10.10">
    <property type="entry name" value="HIV Type 1 Reverse Transcriptase, subunit A, domain 1"/>
    <property type="match status" value="1"/>
</dbReference>